<dbReference type="PROSITE" id="PS01124">
    <property type="entry name" value="HTH_ARAC_FAMILY_2"/>
    <property type="match status" value="1"/>
</dbReference>
<comment type="caution">
    <text evidence="6">The sequence shown here is derived from an EMBL/GenBank/DDBJ whole genome shotgun (WGS) entry which is preliminary data.</text>
</comment>
<reference evidence="6 7" key="1">
    <citation type="submission" date="2017-07" db="EMBL/GenBank/DDBJ databases">
        <title>A draft genome sequence of Gluconacetobacter entanii LTH 4560.</title>
        <authorList>
            <person name="Skraban J."/>
            <person name="Cleenwerck I."/>
            <person name="Vandamme P."/>
            <person name="Trcek J."/>
        </authorList>
    </citation>
    <scope>NUCLEOTIDE SEQUENCE [LARGE SCALE GENOMIC DNA]</scope>
    <source>
        <strain evidence="6 7">LTH 4560</strain>
    </source>
</reference>
<feature type="region of interest" description="Disordered" evidence="4">
    <location>
        <begin position="1"/>
        <end position="30"/>
    </location>
</feature>
<evidence type="ECO:0000256" key="1">
    <source>
        <dbReference type="ARBA" id="ARBA00023015"/>
    </source>
</evidence>
<dbReference type="InterPro" id="IPR032687">
    <property type="entry name" value="AraC-type_N"/>
</dbReference>
<dbReference type="InterPro" id="IPR009057">
    <property type="entry name" value="Homeodomain-like_sf"/>
</dbReference>
<dbReference type="Pfam" id="PF12833">
    <property type="entry name" value="HTH_18"/>
    <property type="match status" value="1"/>
</dbReference>
<evidence type="ECO:0000313" key="7">
    <source>
        <dbReference type="Proteomes" id="UP000248301"/>
    </source>
</evidence>
<evidence type="ECO:0000259" key="5">
    <source>
        <dbReference type="PROSITE" id="PS01124"/>
    </source>
</evidence>
<dbReference type="EMBL" id="NKUF01000040">
    <property type="protein sequence ID" value="PYD62305.1"/>
    <property type="molecule type" value="Genomic_DNA"/>
</dbReference>
<dbReference type="GO" id="GO:0003700">
    <property type="term" value="F:DNA-binding transcription factor activity"/>
    <property type="evidence" value="ECO:0007669"/>
    <property type="project" value="InterPro"/>
</dbReference>
<feature type="domain" description="HTH araC/xylS-type" evidence="5">
    <location>
        <begin position="274"/>
        <end position="372"/>
    </location>
</feature>
<keyword evidence="3" id="KW-0804">Transcription</keyword>
<proteinExistence type="predicted"/>
<dbReference type="PANTHER" id="PTHR47894">
    <property type="entry name" value="HTH-TYPE TRANSCRIPTIONAL REGULATOR GADX"/>
    <property type="match status" value="1"/>
</dbReference>
<dbReference type="AlphaFoldDB" id="A0A318PTD6"/>
<evidence type="ECO:0000256" key="4">
    <source>
        <dbReference type="SAM" id="MobiDB-lite"/>
    </source>
</evidence>
<gene>
    <name evidence="6" type="ORF">CFR72_13235</name>
</gene>
<keyword evidence="2" id="KW-0238">DNA-binding</keyword>
<name>A0A318PTD6_9PROT</name>
<dbReference type="SUPFAM" id="SSF46689">
    <property type="entry name" value="Homeodomain-like"/>
    <property type="match status" value="1"/>
</dbReference>
<accession>A0A318PTD6</accession>
<organism evidence="6 7">
    <name type="scientific">Gluconacetobacter entanii</name>
    <dbReference type="NCBI Taxonomy" id="108528"/>
    <lineage>
        <taxon>Bacteria</taxon>
        <taxon>Pseudomonadati</taxon>
        <taxon>Pseudomonadota</taxon>
        <taxon>Alphaproteobacteria</taxon>
        <taxon>Acetobacterales</taxon>
        <taxon>Acetobacteraceae</taxon>
        <taxon>Gluconacetobacter</taxon>
    </lineage>
</organism>
<sequence length="403" mass="46084">MISPGKGHVVRRRGRPAAQPVPAKAGHMPAGRLPSGLRRSDMQFIRASVLTPILNYLRNEEEILQRVMLRHFNSDVKCIDSYDLIPLHTYVRFLEGIAKELKTEHFGLKMGQSSEAEEILGPVGLLFSRAPTLRVAFRQMMRYINTWQTATHTALICENEYAAMEYQIVDRTIWPRRQDAEFSISATCKIIRDMMQHQWRPVEICFEHAPPENPKIWHDILRCPVRFNQGSNRIVFWAADLDRRIRGHDPGFLKYMERHAEDLVIGQNRNSVVEQVEWYVEQHLSSEDLSIVSIARAFGLSVRSLQRRMADSGVNMRELIKGKRLTMAATLILNGDMPFSSVAQIVGYSDSTTLWRAFRAWSGVCPSAFTVADMERLQGEAEAHGSMHGDITYEENISPDTNF</sequence>
<dbReference type="Pfam" id="PF12625">
    <property type="entry name" value="Arabinose_bd"/>
    <property type="match status" value="1"/>
</dbReference>
<dbReference type="GO" id="GO:0000976">
    <property type="term" value="F:transcription cis-regulatory region binding"/>
    <property type="evidence" value="ECO:0007669"/>
    <property type="project" value="TreeGrafter"/>
</dbReference>
<dbReference type="OrthoDB" id="9805730at2"/>
<dbReference type="Proteomes" id="UP000248301">
    <property type="component" value="Unassembled WGS sequence"/>
</dbReference>
<evidence type="ECO:0000256" key="2">
    <source>
        <dbReference type="ARBA" id="ARBA00023125"/>
    </source>
</evidence>
<evidence type="ECO:0000313" key="6">
    <source>
        <dbReference type="EMBL" id="PYD62305.1"/>
    </source>
</evidence>
<protein>
    <recommendedName>
        <fullName evidence="5">HTH araC/xylS-type domain-containing protein</fullName>
    </recommendedName>
</protein>
<dbReference type="Gene3D" id="1.10.10.60">
    <property type="entry name" value="Homeodomain-like"/>
    <property type="match status" value="1"/>
</dbReference>
<dbReference type="SMART" id="SM00342">
    <property type="entry name" value="HTH_ARAC"/>
    <property type="match status" value="1"/>
</dbReference>
<dbReference type="InterPro" id="IPR018060">
    <property type="entry name" value="HTH_AraC"/>
</dbReference>
<evidence type="ECO:0000256" key="3">
    <source>
        <dbReference type="ARBA" id="ARBA00023163"/>
    </source>
</evidence>
<keyword evidence="1" id="KW-0805">Transcription regulation</keyword>
<dbReference type="PANTHER" id="PTHR47894:SF4">
    <property type="entry name" value="HTH-TYPE TRANSCRIPTIONAL REGULATOR GADX"/>
    <property type="match status" value="1"/>
</dbReference>
<dbReference type="GO" id="GO:0005829">
    <property type="term" value="C:cytosol"/>
    <property type="evidence" value="ECO:0007669"/>
    <property type="project" value="TreeGrafter"/>
</dbReference>